<gene>
    <name evidence="2" type="ORF">AVDCRST_MAG77-3536</name>
</gene>
<evidence type="ECO:0000256" key="1">
    <source>
        <dbReference type="SAM" id="MobiDB-lite"/>
    </source>
</evidence>
<protein>
    <submittedName>
        <fullName evidence="2">Uncharacterized protein</fullName>
    </submittedName>
</protein>
<proteinExistence type="predicted"/>
<organism evidence="2">
    <name type="scientific">uncultured Chloroflexota bacterium</name>
    <dbReference type="NCBI Taxonomy" id="166587"/>
    <lineage>
        <taxon>Bacteria</taxon>
        <taxon>Bacillati</taxon>
        <taxon>Chloroflexota</taxon>
        <taxon>environmental samples</taxon>
    </lineage>
</organism>
<name>A0A6J4JDQ5_9CHLR</name>
<accession>A0A6J4JDQ5</accession>
<evidence type="ECO:0000313" key="2">
    <source>
        <dbReference type="EMBL" id="CAA9276352.1"/>
    </source>
</evidence>
<dbReference type="AlphaFoldDB" id="A0A6J4JDQ5"/>
<reference evidence="2" key="1">
    <citation type="submission" date="2020-02" db="EMBL/GenBank/DDBJ databases">
        <authorList>
            <person name="Meier V. D."/>
        </authorList>
    </citation>
    <scope>NUCLEOTIDE SEQUENCE</scope>
    <source>
        <strain evidence="2">AVDCRST_MAG77</strain>
    </source>
</reference>
<feature type="region of interest" description="Disordered" evidence="1">
    <location>
        <begin position="77"/>
        <end position="97"/>
    </location>
</feature>
<dbReference type="EMBL" id="CADCTC010000193">
    <property type="protein sequence ID" value="CAA9276352.1"/>
    <property type="molecule type" value="Genomic_DNA"/>
</dbReference>
<sequence>MGPIARMMMSVAAHAITGYVQFRTLSELLIEKGVITREELEGRFEATREKMVPATIEEWFEPDIAYHLKMAVQSATAAPDQEAAEADTEVVVSPNDQDELARARAMQSGRLTGPE</sequence>